<keyword evidence="2" id="KW-0732">Signal</keyword>
<evidence type="ECO:0000256" key="1">
    <source>
        <dbReference type="SAM" id="MobiDB-lite"/>
    </source>
</evidence>
<feature type="region of interest" description="Disordered" evidence="1">
    <location>
        <begin position="191"/>
        <end position="211"/>
    </location>
</feature>
<comment type="caution">
    <text evidence="3">The sequence shown here is derived from an EMBL/GenBank/DDBJ whole genome shotgun (WGS) entry which is preliminary data.</text>
</comment>
<dbReference type="GeneID" id="63712750"/>
<evidence type="ECO:0000256" key="2">
    <source>
        <dbReference type="SAM" id="SignalP"/>
    </source>
</evidence>
<protein>
    <submittedName>
        <fullName evidence="3">Uncharacterized protein</fullName>
    </submittedName>
</protein>
<dbReference type="AlphaFoldDB" id="A0A151GPG9"/>
<dbReference type="RefSeq" id="XP_040658332.1">
    <property type="nucleotide sequence ID" value="XM_040797449.1"/>
</dbReference>
<accession>A0A151GPG9</accession>
<evidence type="ECO:0000313" key="4">
    <source>
        <dbReference type="Proteomes" id="UP000076580"/>
    </source>
</evidence>
<sequence>MPNLKSTILAGAVAVGVASAQETWTMQRISYRIPAELVGDTCHPDGTYSLGVAGRPIPPCIAKQIISTKCEQISGFLDDKENKVKALVYQNCLFGEGSSYEKDMAGCLRCKLDSGVYSKDEHDFWSAAQREAVAEFKQNMTGGSKEEVTKHPDSFWGSVLGQIHWERYPSSGTRGGTTTGSASTPVDYIQNIGSAKSPSNLSRRGGHAGEPHKMKLQKIRERSGELKVSILSTHGSVIGIHVA</sequence>
<reference evidence="3 4" key="1">
    <citation type="journal article" date="2016" name="Sci. Rep.">
        <title>Insights into Adaptations to a Near-Obligate Nematode Endoparasitic Lifestyle from the Finished Genome of Drechmeria coniospora.</title>
        <authorList>
            <person name="Zhang L."/>
            <person name="Zhou Z."/>
            <person name="Guo Q."/>
            <person name="Fokkens L."/>
            <person name="Miskei M."/>
            <person name="Pocsi I."/>
            <person name="Zhang W."/>
            <person name="Chen M."/>
            <person name="Wang L."/>
            <person name="Sun Y."/>
            <person name="Donzelli B.G."/>
            <person name="Gibson D.M."/>
            <person name="Nelson D.R."/>
            <person name="Luo J.G."/>
            <person name="Rep M."/>
            <person name="Liu H."/>
            <person name="Yang S."/>
            <person name="Wang J."/>
            <person name="Krasnoff S.B."/>
            <person name="Xu Y."/>
            <person name="Molnar I."/>
            <person name="Lin M."/>
        </authorList>
    </citation>
    <scope>NUCLEOTIDE SEQUENCE [LARGE SCALE GENOMIC DNA]</scope>
    <source>
        <strain evidence="3 4">ARSEF 6962</strain>
    </source>
</reference>
<feature type="signal peptide" evidence="2">
    <location>
        <begin position="1"/>
        <end position="20"/>
    </location>
</feature>
<dbReference type="EMBL" id="LAYC01000001">
    <property type="protein sequence ID" value="KYK58980.1"/>
    <property type="molecule type" value="Genomic_DNA"/>
</dbReference>
<dbReference type="Proteomes" id="UP000076580">
    <property type="component" value="Chromosome 01"/>
</dbReference>
<dbReference type="InParanoid" id="A0A151GPG9"/>
<keyword evidence="4" id="KW-1185">Reference proteome</keyword>
<feature type="chain" id="PRO_5007580861" evidence="2">
    <location>
        <begin position="21"/>
        <end position="243"/>
    </location>
</feature>
<name>A0A151GPG9_DRECN</name>
<evidence type="ECO:0000313" key="3">
    <source>
        <dbReference type="EMBL" id="KYK58980.1"/>
    </source>
</evidence>
<proteinExistence type="predicted"/>
<gene>
    <name evidence="3" type="ORF">DCS_00107</name>
</gene>
<organism evidence="3 4">
    <name type="scientific">Drechmeria coniospora</name>
    <name type="common">Nematophagous fungus</name>
    <name type="synonym">Meria coniospora</name>
    <dbReference type="NCBI Taxonomy" id="98403"/>
    <lineage>
        <taxon>Eukaryota</taxon>
        <taxon>Fungi</taxon>
        <taxon>Dikarya</taxon>
        <taxon>Ascomycota</taxon>
        <taxon>Pezizomycotina</taxon>
        <taxon>Sordariomycetes</taxon>
        <taxon>Hypocreomycetidae</taxon>
        <taxon>Hypocreales</taxon>
        <taxon>Ophiocordycipitaceae</taxon>
        <taxon>Drechmeria</taxon>
    </lineage>
</organism>
<feature type="compositionally biased region" description="Polar residues" evidence="1">
    <location>
        <begin position="191"/>
        <end position="202"/>
    </location>
</feature>